<dbReference type="CDD" id="cd02790">
    <property type="entry name" value="MopB_CT_Formate-Dh_H"/>
    <property type="match status" value="1"/>
</dbReference>
<comment type="caution">
    <text evidence="2">The sequence shown here is derived from an EMBL/GenBank/DDBJ whole genome shotgun (WGS) entry which is preliminary data.</text>
</comment>
<accession>X0YK86</accession>
<protein>
    <recommendedName>
        <fullName evidence="1">Molybdopterin dinucleotide-binding domain-containing protein</fullName>
    </recommendedName>
</protein>
<dbReference type="InterPro" id="IPR041925">
    <property type="entry name" value="CT_Formate-Dh_H"/>
</dbReference>
<dbReference type="Gene3D" id="2.40.40.20">
    <property type="match status" value="1"/>
</dbReference>
<proteinExistence type="predicted"/>
<dbReference type="InterPro" id="IPR009010">
    <property type="entry name" value="Asp_de-COase-like_dom_sf"/>
</dbReference>
<dbReference type="GO" id="GO:0016491">
    <property type="term" value="F:oxidoreductase activity"/>
    <property type="evidence" value="ECO:0007669"/>
    <property type="project" value="InterPro"/>
</dbReference>
<dbReference type="EMBL" id="BARS01057144">
    <property type="protein sequence ID" value="GAG48948.1"/>
    <property type="molecule type" value="Genomic_DNA"/>
</dbReference>
<dbReference type="SUPFAM" id="SSF50692">
    <property type="entry name" value="ADC-like"/>
    <property type="match status" value="1"/>
</dbReference>
<dbReference type="InterPro" id="IPR050612">
    <property type="entry name" value="Prok_Mopterin_Oxidored"/>
</dbReference>
<dbReference type="Pfam" id="PF01568">
    <property type="entry name" value="Molydop_binding"/>
    <property type="match status" value="1"/>
</dbReference>
<evidence type="ECO:0000313" key="2">
    <source>
        <dbReference type="EMBL" id="GAG48948.1"/>
    </source>
</evidence>
<evidence type="ECO:0000259" key="1">
    <source>
        <dbReference type="Pfam" id="PF01568"/>
    </source>
</evidence>
<dbReference type="PANTHER" id="PTHR43742">
    <property type="entry name" value="TRIMETHYLAMINE-N-OXIDE REDUCTASE"/>
    <property type="match status" value="1"/>
</dbReference>
<sequence>YLHSGGFKTATGKGRFMPLGYRESEELPDEEYPLILTTDRSLFHYHTSTMTRKVEGLNVLHKEELLKINPEDSEKYGVNDGEVVEVSSRRGKIRVKVDVTDICPPGVVSMTFHFFESPVNELTNAALDPLAKIPETKVCAVKVSKIVK</sequence>
<feature type="non-terminal residue" evidence="2">
    <location>
        <position position="1"/>
    </location>
</feature>
<name>X0YK86_9ZZZZ</name>
<organism evidence="2">
    <name type="scientific">marine sediment metagenome</name>
    <dbReference type="NCBI Taxonomy" id="412755"/>
    <lineage>
        <taxon>unclassified sequences</taxon>
        <taxon>metagenomes</taxon>
        <taxon>ecological metagenomes</taxon>
    </lineage>
</organism>
<gene>
    <name evidence="2" type="ORF">S01H1_83898</name>
</gene>
<reference evidence="2" key="1">
    <citation type="journal article" date="2014" name="Front. Microbiol.">
        <title>High frequency of phylogenetically diverse reductive dehalogenase-homologous genes in deep subseafloor sedimentary metagenomes.</title>
        <authorList>
            <person name="Kawai M."/>
            <person name="Futagami T."/>
            <person name="Toyoda A."/>
            <person name="Takaki Y."/>
            <person name="Nishi S."/>
            <person name="Hori S."/>
            <person name="Arai W."/>
            <person name="Tsubouchi T."/>
            <person name="Morono Y."/>
            <person name="Uchiyama I."/>
            <person name="Ito T."/>
            <person name="Fujiyama A."/>
            <person name="Inagaki F."/>
            <person name="Takami H."/>
        </authorList>
    </citation>
    <scope>NUCLEOTIDE SEQUENCE</scope>
    <source>
        <strain evidence="2">Expedition CK06-06</strain>
    </source>
</reference>
<feature type="domain" description="Molybdopterin dinucleotide-binding" evidence="1">
    <location>
        <begin position="34"/>
        <end position="140"/>
    </location>
</feature>
<dbReference type="GO" id="GO:0043546">
    <property type="term" value="F:molybdopterin cofactor binding"/>
    <property type="evidence" value="ECO:0007669"/>
    <property type="project" value="InterPro"/>
</dbReference>
<dbReference type="PANTHER" id="PTHR43742:SF2">
    <property type="entry name" value="ASSIMILATORY NITRATE REDUCTASE CATALYTIC SUBUNIT"/>
    <property type="match status" value="1"/>
</dbReference>
<dbReference type="InterPro" id="IPR006657">
    <property type="entry name" value="MoPterin_dinucl-bd_dom"/>
</dbReference>
<dbReference type="AlphaFoldDB" id="X0YK86"/>